<name>X1LX48_9ZZZZ</name>
<sequence>MAYEGGVKKIDTNELRVNLTKYLTENLGDTIYITRYNRLVAEIRVYTEDTRRKTELRIARKMIEAAERDKNKKK</sequence>
<evidence type="ECO:0000313" key="1">
    <source>
        <dbReference type="EMBL" id="GAI10381.1"/>
    </source>
</evidence>
<protein>
    <recommendedName>
        <fullName evidence="2">Antitoxin</fullName>
    </recommendedName>
</protein>
<organism evidence="1">
    <name type="scientific">marine sediment metagenome</name>
    <dbReference type="NCBI Taxonomy" id="412755"/>
    <lineage>
        <taxon>unclassified sequences</taxon>
        <taxon>metagenomes</taxon>
        <taxon>ecological metagenomes</taxon>
    </lineage>
</organism>
<accession>X1LX48</accession>
<reference evidence="1" key="1">
    <citation type="journal article" date="2014" name="Front. Microbiol.">
        <title>High frequency of phylogenetically diverse reductive dehalogenase-homologous genes in deep subseafloor sedimentary metagenomes.</title>
        <authorList>
            <person name="Kawai M."/>
            <person name="Futagami T."/>
            <person name="Toyoda A."/>
            <person name="Takaki Y."/>
            <person name="Nishi S."/>
            <person name="Hori S."/>
            <person name="Arai W."/>
            <person name="Tsubouchi T."/>
            <person name="Morono Y."/>
            <person name="Uchiyama I."/>
            <person name="Ito T."/>
            <person name="Fujiyama A."/>
            <person name="Inagaki F."/>
            <person name="Takami H."/>
        </authorList>
    </citation>
    <scope>NUCLEOTIDE SEQUENCE</scope>
    <source>
        <strain evidence="1">Expedition CK06-06</strain>
    </source>
</reference>
<evidence type="ECO:0008006" key="2">
    <source>
        <dbReference type="Google" id="ProtNLM"/>
    </source>
</evidence>
<proteinExistence type="predicted"/>
<comment type="caution">
    <text evidence="1">The sequence shown here is derived from an EMBL/GenBank/DDBJ whole genome shotgun (WGS) entry which is preliminary data.</text>
</comment>
<gene>
    <name evidence="1" type="ORF">S06H3_12822</name>
</gene>
<dbReference type="EMBL" id="BARV01006260">
    <property type="protein sequence ID" value="GAI10381.1"/>
    <property type="molecule type" value="Genomic_DNA"/>
</dbReference>
<dbReference type="AlphaFoldDB" id="X1LX48"/>